<feature type="transmembrane region" description="Helical" evidence="1">
    <location>
        <begin position="105"/>
        <end position="125"/>
    </location>
</feature>
<reference evidence="3 4" key="1">
    <citation type="submission" date="2019-04" db="EMBL/GenBank/DDBJ databases">
        <authorList>
            <person name="Embree M."/>
            <person name="Gaffney J.R."/>
        </authorList>
    </citation>
    <scope>NUCLEOTIDE SEQUENCE [LARGE SCALE GENOMIC DNA]</scope>
    <source>
        <strain evidence="3 4">JE7A12</strain>
    </source>
</reference>
<gene>
    <name evidence="3" type="ORF">E5Z56_10460</name>
</gene>
<dbReference type="OrthoDB" id="3173688at2"/>
<evidence type="ECO:0000313" key="3">
    <source>
        <dbReference type="EMBL" id="QCT07750.1"/>
    </source>
</evidence>
<name>A0A4P8Y028_9FIRM</name>
<dbReference type="PANTHER" id="PTHR40448">
    <property type="entry name" value="TWO-COMPONENT SENSOR HISTIDINE KINASE"/>
    <property type="match status" value="1"/>
</dbReference>
<dbReference type="AlphaFoldDB" id="A0A4P8Y028"/>
<dbReference type="GO" id="GO:0042802">
    <property type="term" value="F:identical protein binding"/>
    <property type="evidence" value="ECO:0007669"/>
    <property type="project" value="TreeGrafter"/>
</dbReference>
<dbReference type="EMBL" id="CP039381">
    <property type="protein sequence ID" value="QCT07750.1"/>
    <property type="molecule type" value="Genomic_DNA"/>
</dbReference>
<dbReference type="InterPro" id="IPR036890">
    <property type="entry name" value="HATPase_C_sf"/>
</dbReference>
<dbReference type="KEGG" id="ruj:E5Z56_10460"/>
<feature type="transmembrane region" description="Helical" evidence="1">
    <location>
        <begin position="31"/>
        <end position="48"/>
    </location>
</feature>
<feature type="domain" description="Sensor histidine kinase NatK-like C-terminal" evidence="2">
    <location>
        <begin position="316"/>
        <end position="414"/>
    </location>
</feature>
<feature type="transmembrane region" description="Helical" evidence="1">
    <location>
        <begin position="146"/>
        <end position="162"/>
    </location>
</feature>
<protein>
    <submittedName>
        <fullName evidence="3">GHKL domain-containing protein</fullName>
    </submittedName>
</protein>
<sequence>MELDCFVEFTCISTIIWFVLHYVMDVKFTKRFIIVPIATFVICFYLLIGKFDYKYIFGVGLEYILLPILCTKDVKKTVVLYTSLLTTVLAYFIFGFIYFIMDGTILALEDEAYCLTMIISILLVIKMTKKIDIVGIMKLLSTKVKVILLVFLWALFCFYTFINDYLSYQPRELLLAYSFFLYLIIFGSGLLIFMLIRNIKKKSYYENLSNIMDVRLTEQVKHYEQVEKTDNELRKFRHNYKNMKIGLMSLLNNKDTDGAKKYVADCDELLDIDYTLYQTGNSIINAILSDKAMKVKDKGITIKFTGLIPQTKISNTDLCIIFGNILDNAIEAVEKVDDNIAKEINIDVYKKKDYLFITVTNPTKTEVAIKDNKVVTSKDDKDNHGLGLSSVEETLKKYDGHLDLDCNNNKFTTSFDFCVV</sequence>
<dbReference type="PANTHER" id="PTHR40448:SF1">
    <property type="entry name" value="TWO-COMPONENT SENSOR HISTIDINE KINASE"/>
    <property type="match status" value="1"/>
</dbReference>
<keyword evidence="4" id="KW-1185">Reference proteome</keyword>
<dbReference type="Proteomes" id="UP000301475">
    <property type="component" value="Chromosome"/>
</dbReference>
<dbReference type="InterPro" id="IPR032834">
    <property type="entry name" value="NatK-like_C"/>
</dbReference>
<evidence type="ECO:0000256" key="1">
    <source>
        <dbReference type="SAM" id="Phobius"/>
    </source>
</evidence>
<feature type="transmembrane region" description="Helical" evidence="1">
    <location>
        <begin position="78"/>
        <end position="99"/>
    </location>
</feature>
<evidence type="ECO:0000313" key="4">
    <source>
        <dbReference type="Proteomes" id="UP000301475"/>
    </source>
</evidence>
<dbReference type="Gene3D" id="3.30.565.10">
    <property type="entry name" value="Histidine kinase-like ATPase, C-terminal domain"/>
    <property type="match status" value="1"/>
</dbReference>
<dbReference type="Pfam" id="PF14501">
    <property type="entry name" value="HATPase_c_5"/>
    <property type="match status" value="1"/>
</dbReference>
<proteinExistence type="predicted"/>
<feature type="transmembrane region" description="Helical" evidence="1">
    <location>
        <begin position="174"/>
        <end position="196"/>
    </location>
</feature>
<keyword evidence="1" id="KW-1133">Transmembrane helix</keyword>
<accession>A0A4P8Y028</accession>
<keyword evidence="1" id="KW-0812">Transmembrane</keyword>
<feature type="transmembrane region" description="Helical" evidence="1">
    <location>
        <begin position="6"/>
        <end position="24"/>
    </location>
</feature>
<dbReference type="CDD" id="cd16935">
    <property type="entry name" value="HATPase_AgrC-ComD-like"/>
    <property type="match status" value="1"/>
</dbReference>
<keyword evidence="1" id="KW-0472">Membrane</keyword>
<dbReference type="SUPFAM" id="SSF55874">
    <property type="entry name" value="ATPase domain of HSP90 chaperone/DNA topoisomerase II/histidine kinase"/>
    <property type="match status" value="1"/>
</dbReference>
<evidence type="ECO:0000259" key="2">
    <source>
        <dbReference type="Pfam" id="PF14501"/>
    </source>
</evidence>
<organism evidence="3 4">
    <name type="scientific">Ruminococcus bovis</name>
    <dbReference type="NCBI Taxonomy" id="2564099"/>
    <lineage>
        <taxon>Bacteria</taxon>
        <taxon>Bacillati</taxon>
        <taxon>Bacillota</taxon>
        <taxon>Clostridia</taxon>
        <taxon>Eubacteriales</taxon>
        <taxon>Oscillospiraceae</taxon>
        <taxon>Ruminococcus</taxon>
    </lineage>
</organism>